<dbReference type="EMBL" id="JACXWD010000102">
    <property type="protein sequence ID" value="MBD3869512.1"/>
    <property type="molecule type" value="Genomic_DNA"/>
</dbReference>
<gene>
    <name evidence="1" type="ORF">IFK94_15435</name>
</gene>
<reference evidence="1 2" key="1">
    <citation type="submission" date="2020-08" db="EMBL/GenBank/DDBJ databases">
        <title>Acidobacteriota in marine sediments use diverse sulfur dissimilation pathways.</title>
        <authorList>
            <person name="Wasmund K."/>
        </authorList>
    </citation>
    <scope>NUCLEOTIDE SEQUENCE [LARGE SCALE GENOMIC DNA]</scope>
    <source>
        <strain evidence="1">MAG AM4</strain>
    </source>
</reference>
<proteinExistence type="predicted"/>
<organism evidence="1 2">
    <name type="scientific">Candidatus Polarisedimenticola svalbardensis</name>
    <dbReference type="NCBI Taxonomy" id="2886004"/>
    <lineage>
        <taxon>Bacteria</taxon>
        <taxon>Pseudomonadati</taxon>
        <taxon>Acidobacteriota</taxon>
        <taxon>Candidatus Polarisedimenticolia</taxon>
        <taxon>Candidatus Polarisedimenticolales</taxon>
        <taxon>Candidatus Polarisedimenticolaceae</taxon>
        <taxon>Candidatus Polarisedimenticola</taxon>
    </lineage>
</organism>
<name>A0A8J6Y359_9BACT</name>
<evidence type="ECO:0000313" key="2">
    <source>
        <dbReference type="Proteomes" id="UP000648239"/>
    </source>
</evidence>
<accession>A0A8J6Y359</accession>
<dbReference type="AlphaFoldDB" id="A0A8J6Y359"/>
<protein>
    <submittedName>
        <fullName evidence="1">Uncharacterized protein</fullName>
    </submittedName>
</protein>
<dbReference type="Proteomes" id="UP000648239">
    <property type="component" value="Unassembled WGS sequence"/>
</dbReference>
<comment type="caution">
    <text evidence="1">The sequence shown here is derived from an EMBL/GenBank/DDBJ whole genome shotgun (WGS) entry which is preliminary data.</text>
</comment>
<sequence length="116" mass="12192">GAGALLQVTAYDPASELLSISFGVPCGATDHTLEYGELTRADLAAYNWIGQACSLGMTGAYDWSTAGTPEALFFLVVANNGIDEGSYGTDWKGAQRPEDSATGTCPMPQNLQYTCD</sequence>
<evidence type="ECO:0000313" key="1">
    <source>
        <dbReference type="EMBL" id="MBD3869512.1"/>
    </source>
</evidence>
<feature type="non-terminal residue" evidence="1">
    <location>
        <position position="1"/>
    </location>
</feature>